<dbReference type="EMBL" id="JAJGCB010000007">
    <property type="protein sequence ID" value="KAJ8991920.1"/>
    <property type="molecule type" value="Genomic_DNA"/>
</dbReference>
<dbReference type="PANTHER" id="PTHR28110:SF1">
    <property type="entry name" value="TRANSMEMBRANE PROTEIN"/>
    <property type="match status" value="1"/>
</dbReference>
<proteinExistence type="predicted"/>
<evidence type="ECO:0000256" key="1">
    <source>
        <dbReference type="SAM" id="MobiDB-lite"/>
    </source>
</evidence>
<feature type="compositionally biased region" description="Polar residues" evidence="1">
    <location>
        <begin position="47"/>
        <end position="59"/>
    </location>
</feature>
<feature type="region of interest" description="Disordered" evidence="1">
    <location>
        <begin position="46"/>
        <end position="84"/>
    </location>
</feature>
<dbReference type="InterPro" id="IPR055323">
    <property type="entry name" value="C57A10.07/YOR238W"/>
</dbReference>
<sequence>MPAVSGHDPPRRVTGRANTAAGAVSLPTHLIVVCCHAIYLGGRENQSRPASVESNQQVLNDKDEESERNNNSKSHQHDSDNEANWLIEPFQKGETGTYIRHIEAGVRKLAEDDTAVLVFSGGATKRSRTVKSEGQGYLDVAIERNLFDLETSPPTLRPRMFVDQFATDSYQNVLFSIIQFHLFIRDRYGAGLSLSSSCSTTNATDLPECRYPTKLTIISHRFKRPRFLDLHLPAMRWTGQTTFIGIDPPFDAEKMAEIEAGDRLRGYGVWEKDLYGAGELLSAKRKTRGWDIQRFRREVLERLPSVEDRIKLEELLSWNGGEDGRLRCPYKMPWE</sequence>
<evidence type="ECO:0000313" key="3">
    <source>
        <dbReference type="Proteomes" id="UP001161757"/>
    </source>
</evidence>
<protein>
    <submittedName>
        <fullName evidence="2">Uncharacterized protein</fullName>
    </submittedName>
</protein>
<evidence type="ECO:0000313" key="2">
    <source>
        <dbReference type="EMBL" id="KAJ8991920.1"/>
    </source>
</evidence>
<accession>A0AAN6IUZ8</accession>
<dbReference type="PANTHER" id="PTHR28110">
    <property type="entry name" value="TRANSMEMBRANE PROTEIN"/>
    <property type="match status" value="1"/>
</dbReference>
<comment type="caution">
    <text evidence="2">The sequence shown here is derived from an EMBL/GenBank/DDBJ whole genome shotgun (WGS) entry which is preliminary data.</text>
</comment>
<organism evidence="2 3">
    <name type="scientific">Exophiala dermatitidis</name>
    <name type="common">Black yeast-like fungus</name>
    <name type="synonym">Wangiella dermatitidis</name>
    <dbReference type="NCBI Taxonomy" id="5970"/>
    <lineage>
        <taxon>Eukaryota</taxon>
        <taxon>Fungi</taxon>
        <taxon>Dikarya</taxon>
        <taxon>Ascomycota</taxon>
        <taxon>Pezizomycotina</taxon>
        <taxon>Eurotiomycetes</taxon>
        <taxon>Chaetothyriomycetidae</taxon>
        <taxon>Chaetothyriales</taxon>
        <taxon>Herpotrichiellaceae</taxon>
        <taxon>Exophiala</taxon>
    </lineage>
</organism>
<name>A0AAN6IUZ8_EXODE</name>
<dbReference type="GO" id="GO:0005737">
    <property type="term" value="C:cytoplasm"/>
    <property type="evidence" value="ECO:0007669"/>
    <property type="project" value="TreeGrafter"/>
</dbReference>
<gene>
    <name evidence="2" type="ORF">HRR80_004537</name>
</gene>
<dbReference type="AlphaFoldDB" id="A0AAN6IUZ8"/>
<reference evidence="2" key="1">
    <citation type="submission" date="2023-01" db="EMBL/GenBank/DDBJ databases">
        <title>Exophiala dermititidis isolated from Cystic Fibrosis Patient.</title>
        <authorList>
            <person name="Kurbessoian T."/>
            <person name="Crocker A."/>
            <person name="Murante D."/>
            <person name="Hogan D.A."/>
            <person name="Stajich J.E."/>
        </authorList>
    </citation>
    <scope>NUCLEOTIDE SEQUENCE</scope>
    <source>
        <strain evidence="2">Ex8</strain>
    </source>
</reference>
<dbReference type="Proteomes" id="UP001161757">
    <property type="component" value="Unassembled WGS sequence"/>
</dbReference>
<feature type="compositionally biased region" description="Basic and acidic residues" evidence="1">
    <location>
        <begin position="65"/>
        <end position="80"/>
    </location>
</feature>